<dbReference type="Gene3D" id="1.10.3020.10">
    <property type="entry name" value="alpha-amino acid ester hydrolase ( Helical cap domain)"/>
    <property type="match status" value="1"/>
</dbReference>
<dbReference type="SUPFAM" id="SSF49785">
    <property type="entry name" value="Galactose-binding domain-like"/>
    <property type="match status" value="1"/>
</dbReference>
<organism evidence="3 4">
    <name type="scientific">Streptomyces caeni</name>
    <dbReference type="NCBI Taxonomy" id="2307231"/>
    <lineage>
        <taxon>Bacteria</taxon>
        <taxon>Bacillati</taxon>
        <taxon>Actinomycetota</taxon>
        <taxon>Actinomycetes</taxon>
        <taxon>Kitasatosporales</taxon>
        <taxon>Streptomycetaceae</taxon>
        <taxon>Streptomyces</taxon>
    </lineage>
</organism>
<reference evidence="4" key="1">
    <citation type="journal article" date="2019" name="Int. J. Syst. Evol. Microbiol.">
        <title>The Global Catalogue of Microorganisms (GCM) 10K type strain sequencing project: providing services to taxonomists for standard genome sequencing and annotation.</title>
        <authorList>
            <consortium name="The Broad Institute Genomics Platform"/>
            <consortium name="The Broad Institute Genome Sequencing Center for Infectious Disease"/>
            <person name="Wu L."/>
            <person name="Ma J."/>
        </authorList>
    </citation>
    <scope>NUCLEOTIDE SEQUENCE [LARGE SCALE GENOMIC DNA]</scope>
    <source>
        <strain evidence="4">CGMCC 1.12470</strain>
    </source>
</reference>
<dbReference type="Gene3D" id="2.60.120.260">
    <property type="entry name" value="Galactose-binding domain-like"/>
    <property type="match status" value="1"/>
</dbReference>
<evidence type="ECO:0000256" key="1">
    <source>
        <dbReference type="ARBA" id="ARBA00022801"/>
    </source>
</evidence>
<dbReference type="NCBIfam" id="TIGR00976">
    <property type="entry name" value="CocE_NonD"/>
    <property type="match status" value="1"/>
</dbReference>
<comment type="caution">
    <text evidence="3">The sequence shown here is derived from an EMBL/GenBank/DDBJ whole genome shotgun (WGS) entry which is preliminary data.</text>
</comment>
<dbReference type="EMBL" id="JBHUDX010000114">
    <property type="protein sequence ID" value="MFD1663066.1"/>
    <property type="molecule type" value="Genomic_DNA"/>
</dbReference>
<keyword evidence="1 3" id="KW-0378">Hydrolase</keyword>
<evidence type="ECO:0000313" key="3">
    <source>
        <dbReference type="EMBL" id="MFD1663066.1"/>
    </source>
</evidence>
<dbReference type="SUPFAM" id="SSF53474">
    <property type="entry name" value="alpha/beta-Hydrolases"/>
    <property type="match status" value="1"/>
</dbReference>
<accession>A0ABW4J2B8</accession>
<dbReference type="Pfam" id="PF08530">
    <property type="entry name" value="PepX_C"/>
    <property type="match status" value="1"/>
</dbReference>
<dbReference type="RefSeq" id="WP_381091551.1">
    <property type="nucleotide sequence ID" value="NZ_JBHUDX010000114.1"/>
</dbReference>
<proteinExistence type="predicted"/>
<gene>
    <name evidence="3" type="ORF">ACFSL4_34080</name>
</gene>
<feature type="domain" description="Xaa-Pro dipeptidyl-peptidase C-terminal" evidence="2">
    <location>
        <begin position="354"/>
        <end position="583"/>
    </location>
</feature>
<dbReference type="Gene3D" id="3.40.50.1820">
    <property type="entry name" value="alpha/beta hydrolase"/>
    <property type="match status" value="1"/>
</dbReference>
<dbReference type="SMART" id="SM00939">
    <property type="entry name" value="PepX_C"/>
    <property type="match status" value="1"/>
</dbReference>
<dbReference type="Pfam" id="PF02129">
    <property type="entry name" value="Peptidase_S15"/>
    <property type="match status" value="1"/>
</dbReference>
<dbReference type="InterPro" id="IPR013736">
    <property type="entry name" value="Xaa-Pro_dipept_C"/>
</dbReference>
<keyword evidence="4" id="KW-1185">Reference proteome</keyword>
<evidence type="ECO:0000259" key="2">
    <source>
        <dbReference type="SMART" id="SM00939"/>
    </source>
</evidence>
<dbReference type="InterPro" id="IPR029058">
    <property type="entry name" value="AB_hydrolase_fold"/>
</dbReference>
<dbReference type="Proteomes" id="UP001597261">
    <property type="component" value="Unassembled WGS sequence"/>
</dbReference>
<dbReference type="GO" id="GO:0016787">
    <property type="term" value="F:hydrolase activity"/>
    <property type="evidence" value="ECO:0007669"/>
    <property type="project" value="UniProtKB-KW"/>
</dbReference>
<evidence type="ECO:0000313" key="4">
    <source>
        <dbReference type="Proteomes" id="UP001597261"/>
    </source>
</evidence>
<dbReference type="InterPro" id="IPR005674">
    <property type="entry name" value="CocE/Ser_esterase"/>
</dbReference>
<sequence length="591" mass="64217">MRAERRRGALAASVAGRLMRLPPAVTRDVRVTRGIRVPMRDGVVLLADHYAPAGGGRPPTLLVRNPYGWDLPIGLLYGRLYAERGYQVLVQRCRGTFGSGGTFEPWVQEAADGRDTASWMSGQDWYPGEFATIGASYLGYVQWALLDDPPPGLRGMVVQMGPHEYARVTWPGGAFALDTMAGWASMLSHPKRGPVRDTLRQLHEKRRLRRIAYRELPLGPAVARALGRDHPHLDAWLAHEAGDDPYWSASDHSAGLAGHPGVPVLLQGNWYDAFLPQTLQQYALLRAGGAAPRLTVGPWTHTAIGRWWPAFMTDSLDWLAGVFSEPEPEPVTGHGVRPGREFVPERRAVPGSGRGAADGTAEPDPVRLFVLGAEEWRGFDAWPPRALSRRWYLHPGGRLDPSPPPPSVPDRYRYDPADPTPAVGGAWTGAGCGPRDNRALEARADVLTFTTDPLEADLDVVGEVSAELYVRSTLAHTDFFARLCDVHPDGRSVDITDGLIRVRPGSGAAGEVDTDGVLALVLELAPTACRFRAGHRIRLQVSSGAHPRFARNPGSGEPTASAVRLLAAEQEIHHDPRRPSAVRLGVLPSGG</sequence>
<dbReference type="InterPro" id="IPR008979">
    <property type="entry name" value="Galactose-bd-like_sf"/>
</dbReference>
<protein>
    <submittedName>
        <fullName evidence="3">CocE/NonD family hydrolase</fullName>
    </submittedName>
</protein>
<dbReference type="InterPro" id="IPR000383">
    <property type="entry name" value="Xaa-Pro-like_dom"/>
</dbReference>
<name>A0ABW4J2B8_9ACTN</name>